<dbReference type="CDD" id="cd19946">
    <property type="entry name" value="GlpA-like_Fer2_BFD-like"/>
    <property type="match status" value="1"/>
</dbReference>
<dbReference type="InterPro" id="IPR017224">
    <property type="entry name" value="Opine_Oxase_asu/HCN_bsu"/>
</dbReference>
<dbReference type="InterPro" id="IPR023753">
    <property type="entry name" value="FAD/NAD-binding_dom"/>
</dbReference>
<dbReference type="Pfam" id="PF04324">
    <property type="entry name" value="Fer2_BFD"/>
    <property type="match status" value="1"/>
</dbReference>
<dbReference type="PIRSF" id="PIRSF037495">
    <property type="entry name" value="Opine_OX_OoxA/HcnB"/>
    <property type="match status" value="1"/>
</dbReference>
<keyword evidence="5" id="KW-1185">Reference proteome</keyword>
<dbReference type="OrthoDB" id="9801699at2"/>
<evidence type="ECO:0000313" key="5">
    <source>
        <dbReference type="Proteomes" id="UP000217215"/>
    </source>
</evidence>
<dbReference type="SUPFAM" id="SSF51905">
    <property type="entry name" value="FAD/NAD(P)-binding domain"/>
    <property type="match status" value="1"/>
</dbReference>
<dbReference type="InterPro" id="IPR051691">
    <property type="entry name" value="Metab_Enz_Cyan_OpOx_G3PDH"/>
</dbReference>
<evidence type="ECO:0000259" key="3">
    <source>
        <dbReference type="Pfam" id="PF07992"/>
    </source>
</evidence>
<gene>
    <name evidence="4" type="ORF">A1sIA56_03725</name>
</gene>
<dbReference type="PANTHER" id="PTHR42949:SF3">
    <property type="entry name" value="ANAEROBIC GLYCEROL-3-PHOSPHATE DEHYDROGENASE SUBUNIT B"/>
    <property type="match status" value="1"/>
</dbReference>
<dbReference type="PRINTS" id="PR00368">
    <property type="entry name" value="FADPNR"/>
</dbReference>
<evidence type="ECO:0000256" key="1">
    <source>
        <dbReference type="ARBA" id="ARBA00023002"/>
    </source>
</evidence>
<dbReference type="AlphaFoldDB" id="A0A249KGT6"/>
<dbReference type="PANTHER" id="PTHR42949">
    <property type="entry name" value="ANAEROBIC GLYCEROL-3-PHOSPHATE DEHYDROGENASE SUBUNIT B"/>
    <property type="match status" value="1"/>
</dbReference>
<dbReference type="KEGG" id="psuf:A1sIA56_03725"/>
<dbReference type="PRINTS" id="PR00469">
    <property type="entry name" value="PNDRDTASEII"/>
</dbReference>
<protein>
    <submittedName>
        <fullName evidence="4">Thioredoxin reductase</fullName>
    </submittedName>
</protein>
<dbReference type="EMBL" id="CP016773">
    <property type="protein sequence ID" value="ASY16018.1"/>
    <property type="molecule type" value="Genomic_DNA"/>
</dbReference>
<dbReference type="InterPro" id="IPR041854">
    <property type="entry name" value="BFD-like_2Fe2S-bd_dom_sf"/>
</dbReference>
<reference evidence="4 5" key="1">
    <citation type="submission" date="2016-07" db="EMBL/GenBank/DDBJ databases">
        <title>High microdiversification within the ubiquitous acI lineage of Actinobacteria.</title>
        <authorList>
            <person name="Neuenschwander S.M."/>
            <person name="Salcher M."/>
            <person name="Ghai R."/>
            <person name="Pernthaler J."/>
        </authorList>
    </citation>
    <scope>NUCLEOTIDE SEQUENCE [LARGE SCALE GENOMIC DNA]</scope>
    <source>
        <strain evidence="4">MMS-IA-56</strain>
    </source>
</reference>
<name>A0A249KGT6_9ACTN</name>
<sequence>MIIVIGAGPAGLAAAEAASRNGTDVALIDSAPRKGGQYWRHQTAVKGYRSNRADTLFAKIENASSITHISEATVWSIEKDGNLFRVNYLQGGQESSLTAEKLILATGAYDRSLPFPGWDKPGSMTPGAAQSLLKGHGVLAGKKVVVAGTGPFLLPVATGLAESGAEIVGLYDANTPLRWALSPHALLLNPSKFLELIYYARLLKRFSVTPQFKRAVSSFSEGSATISRVNSKFNIVAKRDKSRLVDVVAAGWGFTPDLSLGGIVGCAQRVDVDGTTIFSVDDAQRSSVENVWIAGEATGIGGADLSLIEGEIAGLSASGQGVRPLLNFNRMRKQIFANALKRSYPIRDGWQSWSDDTTTICRCEEVKMSEIRESVTELGAEDSRTAKLFTRAGMGLCQGRICSRNVSEIVAGLTHCTVSDGERIASSNRPIASPISLGLLGDGKK</sequence>
<dbReference type="RefSeq" id="WP_095673609.1">
    <property type="nucleotide sequence ID" value="NZ_CP016773.1"/>
</dbReference>
<dbReference type="InterPro" id="IPR007419">
    <property type="entry name" value="BFD-like_2Fe2S-bd_dom"/>
</dbReference>
<dbReference type="GO" id="GO:0016491">
    <property type="term" value="F:oxidoreductase activity"/>
    <property type="evidence" value="ECO:0007669"/>
    <property type="project" value="UniProtKB-KW"/>
</dbReference>
<accession>A0A249KGT6</accession>
<dbReference type="Gene3D" id="1.10.10.1100">
    <property type="entry name" value="BFD-like [2Fe-2S]-binding domain"/>
    <property type="match status" value="1"/>
</dbReference>
<dbReference type="Proteomes" id="UP000217215">
    <property type="component" value="Chromosome"/>
</dbReference>
<keyword evidence="1" id="KW-0560">Oxidoreductase</keyword>
<proteinExistence type="predicted"/>
<evidence type="ECO:0000313" key="4">
    <source>
        <dbReference type="EMBL" id="ASY16018.1"/>
    </source>
</evidence>
<evidence type="ECO:0000259" key="2">
    <source>
        <dbReference type="Pfam" id="PF04324"/>
    </source>
</evidence>
<feature type="domain" description="BFD-like [2Fe-2S]-binding" evidence="2">
    <location>
        <begin position="360"/>
        <end position="411"/>
    </location>
</feature>
<dbReference type="InterPro" id="IPR036188">
    <property type="entry name" value="FAD/NAD-bd_sf"/>
</dbReference>
<dbReference type="Gene3D" id="3.50.50.60">
    <property type="entry name" value="FAD/NAD(P)-binding domain"/>
    <property type="match status" value="2"/>
</dbReference>
<feature type="domain" description="FAD/NAD(P)-binding" evidence="3">
    <location>
        <begin position="2"/>
        <end position="298"/>
    </location>
</feature>
<organism evidence="4 5">
    <name type="scientific">Candidatus Planktophila sulfonica</name>
    <dbReference type="NCBI Taxonomy" id="1884904"/>
    <lineage>
        <taxon>Bacteria</taxon>
        <taxon>Bacillati</taxon>
        <taxon>Actinomycetota</taxon>
        <taxon>Actinomycetes</taxon>
        <taxon>Candidatus Nanopelagicales</taxon>
        <taxon>Candidatus Nanopelagicaceae</taxon>
        <taxon>Candidatus Planktophila</taxon>
    </lineage>
</organism>
<dbReference type="Pfam" id="PF07992">
    <property type="entry name" value="Pyr_redox_2"/>
    <property type="match status" value="1"/>
</dbReference>